<reference evidence="1 2" key="2">
    <citation type="journal article" date="2022" name="Mol. Ecol. Resour.">
        <title>The genomes of chicory, endive, great burdock and yacon provide insights into Asteraceae paleo-polyploidization history and plant inulin production.</title>
        <authorList>
            <person name="Fan W."/>
            <person name="Wang S."/>
            <person name="Wang H."/>
            <person name="Wang A."/>
            <person name="Jiang F."/>
            <person name="Liu H."/>
            <person name="Zhao H."/>
            <person name="Xu D."/>
            <person name="Zhang Y."/>
        </authorList>
    </citation>
    <scope>NUCLEOTIDE SEQUENCE [LARGE SCALE GENOMIC DNA]</scope>
    <source>
        <strain evidence="2">cv. Yunnan</strain>
        <tissue evidence="1">Leaves</tissue>
    </source>
</reference>
<reference evidence="2" key="1">
    <citation type="journal article" date="2022" name="Mol. Ecol. Resour.">
        <title>The genomes of chicory, endive, great burdock and yacon provide insights into Asteraceae palaeo-polyploidization history and plant inulin production.</title>
        <authorList>
            <person name="Fan W."/>
            <person name="Wang S."/>
            <person name="Wang H."/>
            <person name="Wang A."/>
            <person name="Jiang F."/>
            <person name="Liu H."/>
            <person name="Zhao H."/>
            <person name="Xu D."/>
            <person name="Zhang Y."/>
        </authorList>
    </citation>
    <scope>NUCLEOTIDE SEQUENCE [LARGE SCALE GENOMIC DNA]</scope>
    <source>
        <strain evidence="2">cv. Yunnan</strain>
    </source>
</reference>
<sequence length="167" mass="18669">MLFPGWIFSLRNLALLDISGCGFSGVNPGTDGGFHSMPSLRTLRLSTNAFVNSSLLLNGFSSLSNLRFLDVRYCHISSPVLGNLQNLSLMEYLHLSNNHIVEEIPKSLSSLCNFTTLHLHYNKFSGNVSELLERFCECESPKLELLDFSNNHLIGQLPERLGKLKNL</sequence>
<evidence type="ECO:0000313" key="2">
    <source>
        <dbReference type="Proteomes" id="UP001056120"/>
    </source>
</evidence>
<organism evidence="1 2">
    <name type="scientific">Smallanthus sonchifolius</name>
    <dbReference type="NCBI Taxonomy" id="185202"/>
    <lineage>
        <taxon>Eukaryota</taxon>
        <taxon>Viridiplantae</taxon>
        <taxon>Streptophyta</taxon>
        <taxon>Embryophyta</taxon>
        <taxon>Tracheophyta</taxon>
        <taxon>Spermatophyta</taxon>
        <taxon>Magnoliopsida</taxon>
        <taxon>eudicotyledons</taxon>
        <taxon>Gunneridae</taxon>
        <taxon>Pentapetalae</taxon>
        <taxon>asterids</taxon>
        <taxon>campanulids</taxon>
        <taxon>Asterales</taxon>
        <taxon>Asteraceae</taxon>
        <taxon>Asteroideae</taxon>
        <taxon>Heliantheae alliance</taxon>
        <taxon>Millerieae</taxon>
        <taxon>Smallanthus</taxon>
    </lineage>
</organism>
<dbReference type="Proteomes" id="UP001056120">
    <property type="component" value="Linkage Group LG05"/>
</dbReference>
<comment type="caution">
    <text evidence="1">The sequence shown here is derived from an EMBL/GenBank/DDBJ whole genome shotgun (WGS) entry which is preliminary data.</text>
</comment>
<evidence type="ECO:0000313" key="1">
    <source>
        <dbReference type="EMBL" id="KAI3815912.1"/>
    </source>
</evidence>
<proteinExistence type="predicted"/>
<gene>
    <name evidence="1" type="ORF">L1987_15595</name>
</gene>
<dbReference type="EMBL" id="CM042022">
    <property type="protein sequence ID" value="KAI3815912.1"/>
    <property type="molecule type" value="Genomic_DNA"/>
</dbReference>
<protein>
    <submittedName>
        <fullName evidence="1">Uncharacterized protein</fullName>
    </submittedName>
</protein>
<accession>A0ACB9J709</accession>
<name>A0ACB9J709_9ASTR</name>
<keyword evidence="2" id="KW-1185">Reference proteome</keyword>